<dbReference type="GO" id="GO:0140359">
    <property type="term" value="F:ABC-type transporter activity"/>
    <property type="evidence" value="ECO:0007669"/>
    <property type="project" value="InterPro"/>
</dbReference>
<dbReference type="FunFam" id="1.20.1560.10:FF:000056">
    <property type="entry name" value="Alpha-hemolysin translocation ATP-binding protein HlyB"/>
    <property type="match status" value="1"/>
</dbReference>
<dbReference type="PROSITE" id="PS50990">
    <property type="entry name" value="PEPTIDASE_C39"/>
    <property type="match status" value="1"/>
</dbReference>
<evidence type="ECO:0000259" key="16">
    <source>
        <dbReference type="PROSITE" id="PS50929"/>
    </source>
</evidence>
<dbReference type="GO" id="GO:0006508">
    <property type="term" value="P:proteolysis"/>
    <property type="evidence" value="ECO:0007669"/>
    <property type="project" value="InterPro"/>
</dbReference>
<protein>
    <recommendedName>
        <fullName evidence="13">Cyclolysin secretion/processing ATP-binding protein CyaB</fullName>
    </recommendedName>
</protein>
<dbReference type="PROSITE" id="PS00211">
    <property type="entry name" value="ABC_TRANSPORTER_1"/>
    <property type="match status" value="1"/>
</dbReference>
<feature type="domain" description="ABC transmembrane type-1" evidence="16">
    <location>
        <begin position="163"/>
        <end position="442"/>
    </location>
</feature>
<evidence type="ECO:0000313" key="19">
    <source>
        <dbReference type="Proteomes" id="UP000333828"/>
    </source>
</evidence>
<dbReference type="InterPro" id="IPR027417">
    <property type="entry name" value="P-loop_NTPase"/>
</dbReference>
<evidence type="ECO:0000259" key="15">
    <source>
        <dbReference type="PROSITE" id="PS50893"/>
    </source>
</evidence>
<dbReference type="GO" id="GO:0005886">
    <property type="term" value="C:plasma membrane"/>
    <property type="evidence" value="ECO:0007669"/>
    <property type="project" value="UniProtKB-SubCell"/>
</dbReference>
<dbReference type="RefSeq" id="WP_150682625.1">
    <property type="nucleotide sequence ID" value="NZ_CABPSI010000001.1"/>
</dbReference>
<dbReference type="InterPro" id="IPR011527">
    <property type="entry name" value="ABC1_TM_dom"/>
</dbReference>
<dbReference type="GO" id="GO:0016887">
    <property type="term" value="F:ATP hydrolysis activity"/>
    <property type="evidence" value="ECO:0007669"/>
    <property type="project" value="InterPro"/>
</dbReference>
<dbReference type="PANTHER" id="PTHR24221:SF647">
    <property type="entry name" value="BLL6336 PROTEIN"/>
    <property type="match status" value="1"/>
</dbReference>
<evidence type="ECO:0000256" key="14">
    <source>
        <dbReference type="SAM" id="Phobius"/>
    </source>
</evidence>
<evidence type="ECO:0000259" key="17">
    <source>
        <dbReference type="PROSITE" id="PS50990"/>
    </source>
</evidence>
<dbReference type="PROSITE" id="PS50893">
    <property type="entry name" value="ABC_TRANSPORTER_2"/>
    <property type="match status" value="1"/>
</dbReference>
<dbReference type="GO" id="GO:0030253">
    <property type="term" value="P:protein secretion by the type I secretion system"/>
    <property type="evidence" value="ECO:0007669"/>
    <property type="project" value="InterPro"/>
</dbReference>
<dbReference type="InterPro" id="IPR005074">
    <property type="entry name" value="Peptidase_C39"/>
</dbReference>
<dbReference type="InterPro" id="IPR003439">
    <property type="entry name" value="ABC_transporter-like_ATP-bd"/>
</dbReference>
<comment type="function">
    <text evidence="11">Involved in the export of calmodulin-sensitive adenylate cyclase-hemolysin (cyclolysin).</text>
</comment>
<evidence type="ECO:0000256" key="7">
    <source>
        <dbReference type="ARBA" id="ARBA00022741"/>
    </source>
</evidence>
<keyword evidence="2" id="KW-0813">Transport</keyword>
<evidence type="ECO:0000256" key="5">
    <source>
        <dbReference type="ARBA" id="ARBA00022692"/>
    </source>
</evidence>
<evidence type="ECO:0000256" key="12">
    <source>
        <dbReference type="ARBA" id="ARBA00061173"/>
    </source>
</evidence>
<dbReference type="CDD" id="cd18588">
    <property type="entry name" value="ABC_6TM_CyaB_HlyB_like"/>
    <property type="match status" value="1"/>
</dbReference>
<comment type="similarity">
    <text evidence="12">Belongs to the ABC transporter superfamily. Cyclolysin exporter (TC 3.A.1.109.2) family.</text>
</comment>
<dbReference type="Gene3D" id="3.40.50.300">
    <property type="entry name" value="P-loop containing nucleotide triphosphate hydrolases"/>
    <property type="match status" value="1"/>
</dbReference>
<dbReference type="Pfam" id="PF00664">
    <property type="entry name" value="ABC_membrane"/>
    <property type="match status" value="1"/>
</dbReference>
<dbReference type="Pfam" id="PF00005">
    <property type="entry name" value="ABC_tran"/>
    <property type="match status" value="1"/>
</dbReference>
<dbReference type="Proteomes" id="UP000333828">
    <property type="component" value="Unassembled WGS sequence"/>
</dbReference>
<keyword evidence="3" id="KW-1003">Cell membrane</keyword>
<feature type="transmembrane region" description="Helical" evidence="14">
    <location>
        <begin position="301"/>
        <end position="321"/>
    </location>
</feature>
<keyword evidence="6" id="KW-0204">Cytolysis</keyword>
<dbReference type="SUPFAM" id="SSF52540">
    <property type="entry name" value="P-loop containing nucleoside triphosphate hydrolases"/>
    <property type="match status" value="1"/>
</dbReference>
<evidence type="ECO:0000256" key="10">
    <source>
        <dbReference type="ARBA" id="ARBA00023136"/>
    </source>
</evidence>
<evidence type="ECO:0000256" key="8">
    <source>
        <dbReference type="ARBA" id="ARBA00022840"/>
    </source>
</evidence>
<keyword evidence="10 14" id="KW-0472">Membrane</keyword>
<feature type="domain" description="ABC transporter" evidence="15">
    <location>
        <begin position="476"/>
        <end position="711"/>
    </location>
</feature>
<evidence type="ECO:0000256" key="6">
    <source>
        <dbReference type="ARBA" id="ARBA00022735"/>
    </source>
</evidence>
<gene>
    <name evidence="18" type="primary">apxIB_1</name>
    <name evidence="18" type="ORF">PIN31115_00328</name>
</gene>
<dbReference type="PANTHER" id="PTHR24221">
    <property type="entry name" value="ATP-BINDING CASSETTE SUB-FAMILY B"/>
    <property type="match status" value="1"/>
</dbReference>
<evidence type="ECO:0000313" key="18">
    <source>
        <dbReference type="EMBL" id="VVD65748.1"/>
    </source>
</evidence>
<evidence type="ECO:0000256" key="1">
    <source>
        <dbReference type="ARBA" id="ARBA00004651"/>
    </source>
</evidence>
<evidence type="ECO:0000256" key="9">
    <source>
        <dbReference type="ARBA" id="ARBA00022989"/>
    </source>
</evidence>
<evidence type="ECO:0000256" key="13">
    <source>
        <dbReference type="ARBA" id="ARBA00072252"/>
    </source>
</evidence>
<name>A0A5E4RV28_9BURK</name>
<accession>A0A5E4RV28</accession>
<dbReference type="FunFam" id="3.40.50.300:FF:000299">
    <property type="entry name" value="ABC transporter ATP-binding protein/permease"/>
    <property type="match status" value="1"/>
</dbReference>
<dbReference type="InterPro" id="IPR003593">
    <property type="entry name" value="AAA+_ATPase"/>
</dbReference>
<keyword evidence="9 14" id="KW-1133">Transmembrane helix</keyword>
<dbReference type="GO" id="GO:0005524">
    <property type="term" value="F:ATP binding"/>
    <property type="evidence" value="ECO:0007669"/>
    <property type="project" value="UniProtKB-KW"/>
</dbReference>
<dbReference type="InterPro" id="IPR036640">
    <property type="entry name" value="ABC1_TM_sf"/>
</dbReference>
<keyword evidence="19" id="KW-1185">Reference proteome</keyword>
<dbReference type="GO" id="GO:0031640">
    <property type="term" value="P:killing of cells of another organism"/>
    <property type="evidence" value="ECO:0007669"/>
    <property type="project" value="UniProtKB-KW"/>
</dbReference>
<dbReference type="NCBIfam" id="TIGR01846">
    <property type="entry name" value="type_I_sec_HlyB"/>
    <property type="match status" value="1"/>
</dbReference>
<feature type="transmembrane region" description="Helical" evidence="14">
    <location>
        <begin position="270"/>
        <end position="295"/>
    </location>
</feature>
<dbReference type="InterPro" id="IPR017871">
    <property type="entry name" value="ABC_transporter-like_CS"/>
</dbReference>
<dbReference type="GO" id="GO:0034040">
    <property type="term" value="F:ATPase-coupled lipid transmembrane transporter activity"/>
    <property type="evidence" value="ECO:0007669"/>
    <property type="project" value="TreeGrafter"/>
</dbReference>
<dbReference type="InterPro" id="IPR039421">
    <property type="entry name" value="Type_1_exporter"/>
</dbReference>
<dbReference type="SUPFAM" id="SSF90123">
    <property type="entry name" value="ABC transporter transmembrane region"/>
    <property type="match status" value="1"/>
</dbReference>
<dbReference type="EMBL" id="CABPSI010000001">
    <property type="protein sequence ID" value="VVD65748.1"/>
    <property type="molecule type" value="Genomic_DNA"/>
</dbReference>
<keyword evidence="4" id="KW-0997">Cell inner membrane</keyword>
<reference evidence="18 19" key="1">
    <citation type="submission" date="2019-08" db="EMBL/GenBank/DDBJ databases">
        <authorList>
            <person name="Peeters C."/>
        </authorList>
    </citation>
    <scope>NUCLEOTIDE SEQUENCE [LARGE SCALE GENOMIC DNA]</scope>
    <source>
        <strain evidence="18 19">LMG 31115</strain>
    </source>
</reference>
<feature type="transmembrane region" description="Helical" evidence="14">
    <location>
        <begin position="197"/>
        <end position="217"/>
    </location>
</feature>
<dbReference type="SMART" id="SM00382">
    <property type="entry name" value="AAA"/>
    <property type="match status" value="1"/>
</dbReference>
<dbReference type="Gene3D" id="3.90.70.10">
    <property type="entry name" value="Cysteine proteinases"/>
    <property type="match status" value="1"/>
</dbReference>
<dbReference type="GO" id="GO:0008233">
    <property type="term" value="F:peptidase activity"/>
    <property type="evidence" value="ECO:0007669"/>
    <property type="project" value="InterPro"/>
</dbReference>
<dbReference type="PROSITE" id="PS50929">
    <property type="entry name" value="ABC_TM1F"/>
    <property type="match status" value="1"/>
</dbReference>
<keyword evidence="5 14" id="KW-0812">Transmembrane</keyword>
<sequence>MPTHSEPQTVDADATARDSAVESVVILLSFFRLPANAAQIHRELAGDEVNAAQLVRLLRRLGLKSRQVSVLPARLEKTPLPAIAVMRDGTFMLLGKIAEGLAVVQDSCSGQVLALPLAEFEARATGELVLATQRAAMLGAGGKFDIAWFLPAFMKYRRLIGEVLLISLFLQLFALISPLFFQVVMDKVLVHQSMSTLKVLVIGLVTVSVFEVVMGGLRTYIFSHTANRIDVELGAKLFRHLLALPIAYFQSRRTGETVARIRELDSIREFITSSALTLVMDLLFTVVFLVIMWIYSPWLTMIVVVSLPCYVLIAVLVTPVLRARVEEKFRRGAESQSFLVESVSGIETLKSMSVQPQAQSRWETLLAAYVRASFRTANLGNIAGQLVQLVSKLCSATLLYLGAMKVIGGELTVGQLVAFNMFANHVTAPVLRLSQLWNDFQQARISVDRLGDILNSPTEPGYNPGRAMMASIQGDVTFEGVTFRYRPDKPEVLHGVTLTIQAGQTVGIVGPSGSGKSTLTKLVQRLYVPSAGRVVIDGVDLAMVDTHWLRTQIGVVLQENLLFNRSVRENIAMADPAMPMERVIDAAKLAGAHEFILGMSHGYDTSIEERGVNLSGGQRQRIAIARALVTNPRILILDEATSALDYESESIIQQNMRAICAGRTVLIIAHRLSTVRNADRIITIEAGNVVEDGTHDELVARGGRYARLCRIQAGEIAA</sequence>
<dbReference type="Gene3D" id="1.20.1560.10">
    <property type="entry name" value="ABC transporter type 1, transmembrane domain"/>
    <property type="match status" value="1"/>
</dbReference>
<organism evidence="18 19">
    <name type="scientific">Pandoraea iniqua</name>
    <dbReference type="NCBI Taxonomy" id="2508288"/>
    <lineage>
        <taxon>Bacteria</taxon>
        <taxon>Pseudomonadati</taxon>
        <taxon>Pseudomonadota</taxon>
        <taxon>Betaproteobacteria</taxon>
        <taxon>Burkholderiales</taxon>
        <taxon>Burkholderiaceae</taxon>
        <taxon>Pandoraea</taxon>
    </lineage>
</organism>
<evidence type="ECO:0000256" key="4">
    <source>
        <dbReference type="ARBA" id="ARBA00022519"/>
    </source>
</evidence>
<keyword evidence="7" id="KW-0547">Nucleotide-binding</keyword>
<comment type="subcellular location">
    <subcellularLocation>
        <location evidence="1">Cell membrane</location>
        <topology evidence="1">Multi-pass membrane protein</topology>
    </subcellularLocation>
</comment>
<dbReference type="Pfam" id="PF03412">
    <property type="entry name" value="Peptidase_C39"/>
    <property type="match status" value="1"/>
</dbReference>
<dbReference type="AlphaFoldDB" id="A0A5E4RV28"/>
<feature type="domain" description="Peptidase C39" evidence="17">
    <location>
        <begin position="13"/>
        <end position="131"/>
    </location>
</feature>
<dbReference type="GO" id="GO:0030256">
    <property type="term" value="C:type I protein secretion system complex"/>
    <property type="evidence" value="ECO:0007669"/>
    <property type="project" value="InterPro"/>
</dbReference>
<dbReference type="InterPro" id="IPR010132">
    <property type="entry name" value="ATPase_T1SS_HlyB"/>
</dbReference>
<feature type="transmembrane region" description="Helical" evidence="14">
    <location>
        <begin position="163"/>
        <end position="185"/>
    </location>
</feature>
<evidence type="ECO:0000256" key="2">
    <source>
        <dbReference type="ARBA" id="ARBA00022448"/>
    </source>
</evidence>
<evidence type="ECO:0000256" key="11">
    <source>
        <dbReference type="ARBA" id="ARBA00055355"/>
    </source>
</evidence>
<keyword evidence="8 18" id="KW-0067">ATP-binding</keyword>
<keyword evidence="6" id="KW-0354">Hemolysis</keyword>
<proteinExistence type="inferred from homology"/>
<evidence type="ECO:0000256" key="3">
    <source>
        <dbReference type="ARBA" id="ARBA00022475"/>
    </source>
</evidence>